<dbReference type="OMA" id="RISEGHI"/>
<gene>
    <name evidence="2" type="ORF">Fcan01_16517</name>
</gene>
<dbReference type="Pfam" id="PF18701">
    <property type="entry name" value="DUF5641"/>
    <property type="match status" value="1"/>
</dbReference>
<comment type="caution">
    <text evidence="2">The sequence shown here is derived from an EMBL/GenBank/DDBJ whole genome shotgun (WGS) entry which is preliminary data.</text>
</comment>
<dbReference type="GO" id="GO:0003676">
    <property type="term" value="F:nucleic acid binding"/>
    <property type="evidence" value="ECO:0007669"/>
    <property type="project" value="InterPro"/>
</dbReference>
<organism evidence="2 3">
    <name type="scientific">Folsomia candida</name>
    <name type="common">Springtail</name>
    <dbReference type="NCBI Taxonomy" id="158441"/>
    <lineage>
        <taxon>Eukaryota</taxon>
        <taxon>Metazoa</taxon>
        <taxon>Ecdysozoa</taxon>
        <taxon>Arthropoda</taxon>
        <taxon>Hexapoda</taxon>
        <taxon>Collembola</taxon>
        <taxon>Entomobryomorpha</taxon>
        <taxon>Isotomoidea</taxon>
        <taxon>Isotomidae</taxon>
        <taxon>Proisotominae</taxon>
        <taxon>Folsomia</taxon>
    </lineage>
</organism>
<dbReference type="PANTHER" id="PTHR47331">
    <property type="entry name" value="PHD-TYPE DOMAIN-CONTAINING PROTEIN"/>
    <property type="match status" value="1"/>
</dbReference>
<dbReference type="AlphaFoldDB" id="A0A226DTM3"/>
<accession>A0A226DTM3</accession>
<dbReference type="EMBL" id="LNIX01000011">
    <property type="protein sequence ID" value="OXA48563.1"/>
    <property type="molecule type" value="Genomic_DNA"/>
</dbReference>
<name>A0A226DTM3_FOLCA</name>
<proteinExistence type="predicted"/>
<protein>
    <recommendedName>
        <fullName evidence="1">DUF5641 domain-containing protein</fullName>
    </recommendedName>
</protein>
<feature type="domain" description="DUF5641" evidence="1">
    <location>
        <begin position="708"/>
        <end position="802"/>
    </location>
</feature>
<dbReference type="InterPro" id="IPR036397">
    <property type="entry name" value="RNaseH_sf"/>
</dbReference>
<sequence>MPLKDRREEAASKGLCFNCLNPGHGAKFCKSTQRCGVEDCNLKHHALLHSVEFRPPRNHPRNQSPNEVNGTVNGTVNGIVNSTANGTSTETVNAFTDRADSTRGYRGVLGIVKVKLTGQRGSKEVYTLVDPGATTGLIDDDVAKQIGLDGPKISMCIKGVESTGQPVESKLVKFKLAGSYPGARTYQMNYVKTLPGMDMGTFSFDLNQAIRSNPRFNGIPLKSYKDVKPKLLIGNDHIFLTEHLKIIGGRVNQPRAYKSRLGWYVSGVLGQRNQSTESVYDICYGDSTAPDSTAQDSAIHEMMKVSFSTEDFVVKTIHERPRSREDERAMKILAYTTSMIPFQDKCQTGLLWKVNGTKFPVSDVNALRRLRCQERTMDKNPVIGEAYYDKINEYEQKKFVQKLRDSTVVLCTPTNYDRKFRTCVAHRISEILDILDTSEWSWVPTKENPADDATRDSVEADLTPRSRWLNGPKFLRLSPDRWPTESKKIQPEDLDADELEMKIEVHAVEISTAPTDIGINIDEFDDLTNPLTASAKTIRTEVNDWSKAEELDKSKMYWLKRSQQQKFLEGIHILNRGKLVPIKSRIVNLGPILKKGMSRMTRMVPTTRLARPRGAPECKNCDNGTDFGGEAKELQAIIEQLKKDDFKRHAVENEIQWHFTLPASPHMEGVRERLLGSVKMRSGKFNGTIPIMNLQMGEFSDDDLILRKQWRKAQRIADMFWTRWIKEYLPTLAKRSKWHKTHKSINVGDPVIIEDDQAPRNNWQQGEVVEVYPGRDGVIRVADVRISEGHIYQSPFVKLCILETTPATEEDISTK</sequence>
<reference evidence="2 3" key="1">
    <citation type="submission" date="2015-12" db="EMBL/GenBank/DDBJ databases">
        <title>The genome of Folsomia candida.</title>
        <authorList>
            <person name="Faddeeva A."/>
            <person name="Derks M.F."/>
            <person name="Anvar Y."/>
            <person name="Smit S."/>
            <person name="Van Straalen N."/>
            <person name="Roelofs D."/>
        </authorList>
    </citation>
    <scope>NUCLEOTIDE SEQUENCE [LARGE SCALE GENOMIC DNA]</scope>
    <source>
        <strain evidence="2 3">VU population</strain>
        <tissue evidence="2">Whole body</tissue>
    </source>
</reference>
<dbReference type="InterPro" id="IPR040676">
    <property type="entry name" value="DUF5641"/>
</dbReference>
<keyword evidence="3" id="KW-1185">Reference proteome</keyword>
<dbReference type="Proteomes" id="UP000198287">
    <property type="component" value="Unassembled WGS sequence"/>
</dbReference>
<evidence type="ECO:0000259" key="1">
    <source>
        <dbReference type="Pfam" id="PF18701"/>
    </source>
</evidence>
<dbReference type="OrthoDB" id="6378730at2759"/>
<dbReference type="Gene3D" id="3.30.420.10">
    <property type="entry name" value="Ribonuclease H-like superfamily/Ribonuclease H"/>
    <property type="match status" value="1"/>
</dbReference>
<evidence type="ECO:0000313" key="3">
    <source>
        <dbReference type="Proteomes" id="UP000198287"/>
    </source>
</evidence>
<evidence type="ECO:0000313" key="2">
    <source>
        <dbReference type="EMBL" id="OXA48563.1"/>
    </source>
</evidence>
<dbReference type="PANTHER" id="PTHR47331:SF5">
    <property type="entry name" value="RIBONUCLEASE H"/>
    <property type="match status" value="1"/>
</dbReference>